<name>A0A1L5NQA5_9HYPH</name>
<evidence type="ECO:0000313" key="2">
    <source>
        <dbReference type="Proteomes" id="UP000184749"/>
    </source>
</evidence>
<dbReference type="EMBL" id="CP017104">
    <property type="protein sequence ID" value="APO70077.1"/>
    <property type="molecule type" value="Genomic_DNA"/>
</dbReference>
<evidence type="ECO:0000313" key="1">
    <source>
        <dbReference type="EMBL" id="APO70077.1"/>
    </source>
</evidence>
<sequence length="69" mass="7523">MLIFKRSETARIGSSCSNVSRSIDRMSFTPVCLACFRLGIMSSLKTRVQSARSALTKIDLNPSPILSAT</sequence>
<geneLocation type="plasmid" evidence="2">
    <name>prgalie4872c</name>
</geneLocation>
<dbReference type="Proteomes" id="UP000184749">
    <property type="component" value="Plasmid pRgalIE4872c"/>
</dbReference>
<proteinExistence type="predicted"/>
<organism evidence="1 2">
    <name type="scientific">Rhizobium gallicum</name>
    <dbReference type="NCBI Taxonomy" id="56730"/>
    <lineage>
        <taxon>Bacteria</taxon>
        <taxon>Pseudomonadati</taxon>
        <taxon>Pseudomonadota</taxon>
        <taxon>Alphaproteobacteria</taxon>
        <taxon>Hyphomicrobiales</taxon>
        <taxon>Rhizobiaceae</taxon>
        <taxon>Rhizobium/Agrobacterium group</taxon>
        <taxon>Rhizobium</taxon>
    </lineage>
</organism>
<protein>
    <submittedName>
        <fullName evidence="1">Uncharacterized protein</fullName>
    </submittedName>
</protein>
<reference evidence="1 2" key="1">
    <citation type="submission" date="2016-09" db="EMBL/GenBank/DDBJ databases">
        <title>The complete genome sequences of Rhizobium gallicum, symbiovars gallicum and phaseoli, symbionts associated to common bean (Phaseolus vulgaris).</title>
        <authorList>
            <person name="Bustos P."/>
            <person name="Santamaria R.I."/>
            <person name="Perez-Carrascal O.M."/>
            <person name="Juarez S."/>
            <person name="Lozano L."/>
            <person name="Martinez-Flores I."/>
            <person name="Martinez-Romero E."/>
            <person name="Cevallos M."/>
            <person name="Romero D."/>
            <person name="Davila G."/>
            <person name="Gonzalez V."/>
        </authorList>
    </citation>
    <scope>NUCLEOTIDE SEQUENCE [LARGE SCALE GENOMIC DNA]</scope>
    <source>
        <strain evidence="1 2">IE4872</strain>
        <plasmid evidence="2">prgalie4872c</plasmid>
    </source>
</reference>
<gene>
    <name evidence="1" type="ORF">IE4872_PC00044</name>
</gene>
<keyword evidence="1" id="KW-0614">Plasmid</keyword>
<accession>A0A1L5NQA5</accession>
<dbReference type="AlphaFoldDB" id="A0A1L5NQA5"/>